<dbReference type="PANTHER" id="PTHR43761">
    <property type="entry name" value="D-ISOMER SPECIFIC 2-HYDROXYACID DEHYDROGENASE FAMILY PROTEIN (AFU_ORTHOLOGUE AFUA_1G13630)"/>
    <property type="match status" value="1"/>
</dbReference>
<dbReference type="InterPro" id="IPR029752">
    <property type="entry name" value="D-isomer_DH_CS1"/>
</dbReference>
<evidence type="ECO:0000313" key="7">
    <source>
        <dbReference type="EMBL" id="AJQ29599.1"/>
    </source>
</evidence>
<dbReference type="InterPro" id="IPR006140">
    <property type="entry name" value="D-isomer_DH_NAD-bd"/>
</dbReference>
<dbReference type="GO" id="GO:0051287">
    <property type="term" value="F:NAD binding"/>
    <property type="evidence" value="ECO:0007669"/>
    <property type="project" value="InterPro"/>
</dbReference>
<dbReference type="HOGENOM" id="CLU_019796_1_3_9"/>
<dbReference type="EMBL" id="CP010978">
    <property type="protein sequence ID" value="AJQ29599.1"/>
    <property type="molecule type" value="Genomic_DNA"/>
</dbReference>
<dbReference type="GO" id="GO:0004617">
    <property type="term" value="F:phosphoglycerate dehydrogenase activity"/>
    <property type="evidence" value="ECO:0007669"/>
    <property type="project" value="UniProtKB-EC"/>
</dbReference>
<dbReference type="InterPro" id="IPR036291">
    <property type="entry name" value="NAD(P)-bd_dom_sf"/>
</dbReference>
<dbReference type="PANTHER" id="PTHR43761:SF1">
    <property type="entry name" value="D-ISOMER SPECIFIC 2-HYDROXYACID DEHYDROGENASE CATALYTIC DOMAIN-CONTAINING PROTEIN-RELATED"/>
    <property type="match status" value="1"/>
</dbReference>
<organism evidence="7 8">
    <name type="scientific">Pelosinus fermentans JBW45</name>
    <dbReference type="NCBI Taxonomy" id="1192197"/>
    <lineage>
        <taxon>Bacteria</taxon>
        <taxon>Bacillati</taxon>
        <taxon>Bacillota</taxon>
        <taxon>Negativicutes</taxon>
        <taxon>Selenomonadales</taxon>
        <taxon>Sporomusaceae</taxon>
        <taxon>Pelosinus</taxon>
    </lineage>
</organism>
<dbReference type="Gene3D" id="3.40.50.720">
    <property type="entry name" value="NAD(P)-binding Rossmann-like Domain"/>
    <property type="match status" value="2"/>
</dbReference>
<protein>
    <submittedName>
        <fullName evidence="7">Phosphoglycerate dehydrogenase</fullName>
        <ecNumber evidence="7">1.1.1.95</ecNumber>
    </submittedName>
</protein>
<dbReference type="RefSeq" id="WP_007960208.1">
    <property type="nucleotide sequence ID" value="NZ_CP010978.1"/>
</dbReference>
<dbReference type="InterPro" id="IPR050418">
    <property type="entry name" value="D-iso_2-hydroxyacid_DH_PdxB"/>
</dbReference>
<keyword evidence="3" id="KW-0520">NAD</keyword>
<dbReference type="SUPFAM" id="SSF51735">
    <property type="entry name" value="NAD(P)-binding Rossmann-fold domains"/>
    <property type="match status" value="1"/>
</dbReference>
<feature type="domain" description="D-isomer specific 2-hydroxyacid dehydrogenase catalytic" evidence="5">
    <location>
        <begin position="25"/>
        <end position="318"/>
    </location>
</feature>
<dbReference type="KEGG" id="pft:JBW_04268"/>
<sequence>MKNTVILNAAKLDFDNKLEFSSLSNLTTVTKYDASSNDEILERVQGQHIVITKELSVGRDLISQFPSSVELICEAGTGFNNIDIAAAKEKNIAVCNVPSYSTEAVAQLVITFILNQSSSLIRQQTMLQEKNFDNFTKHLQVPHFELQGKTLGVIGAGAIGKEVIKIALTLGMNILVYNRTPKPWGEAKVQFVSLAELLTQSDFVSIHCPLTPETKHLINKDKLKQMKPTAFIINSSRGPIIHEVDLIEALQQGIIAGAALDVQDPEPPELNNPLFFMDNVILTPHIGWRRLESRQRLIGLMAENIESFIQGKPLNVVNGSL</sequence>
<comment type="similarity">
    <text evidence="1 4">Belongs to the D-isomer specific 2-hydroxyacid dehydrogenase family.</text>
</comment>
<evidence type="ECO:0000256" key="3">
    <source>
        <dbReference type="ARBA" id="ARBA00023027"/>
    </source>
</evidence>
<dbReference type="AlphaFoldDB" id="I9DBE0"/>
<dbReference type="SUPFAM" id="SSF52283">
    <property type="entry name" value="Formate/glycerate dehydrogenase catalytic domain-like"/>
    <property type="match status" value="1"/>
</dbReference>
<dbReference type="InterPro" id="IPR029753">
    <property type="entry name" value="D-isomer_DH_CS"/>
</dbReference>
<evidence type="ECO:0000313" key="8">
    <source>
        <dbReference type="Proteomes" id="UP000005361"/>
    </source>
</evidence>
<name>I9DBE0_9FIRM</name>
<dbReference type="OrthoDB" id="9805416at2"/>
<evidence type="ECO:0000256" key="4">
    <source>
        <dbReference type="RuleBase" id="RU003719"/>
    </source>
</evidence>
<keyword evidence="2 4" id="KW-0560">Oxidoreductase</keyword>
<dbReference type="Pfam" id="PF02826">
    <property type="entry name" value="2-Hacid_dh_C"/>
    <property type="match status" value="1"/>
</dbReference>
<dbReference type="PROSITE" id="PS00670">
    <property type="entry name" value="D_2_HYDROXYACID_DH_2"/>
    <property type="match status" value="1"/>
</dbReference>
<proteinExistence type="inferred from homology"/>
<feature type="domain" description="D-isomer specific 2-hydroxyacid dehydrogenase NAD-binding" evidence="6">
    <location>
        <begin position="111"/>
        <end position="287"/>
    </location>
</feature>
<dbReference type="PROSITE" id="PS00065">
    <property type="entry name" value="D_2_HYDROXYACID_DH_1"/>
    <property type="match status" value="1"/>
</dbReference>
<dbReference type="Proteomes" id="UP000005361">
    <property type="component" value="Chromosome"/>
</dbReference>
<dbReference type="FunFam" id="3.40.50.720:FF:000203">
    <property type="entry name" value="D-3-phosphoglycerate dehydrogenase (SerA)"/>
    <property type="match status" value="1"/>
</dbReference>
<evidence type="ECO:0000259" key="5">
    <source>
        <dbReference type="Pfam" id="PF00389"/>
    </source>
</evidence>
<dbReference type="InterPro" id="IPR006139">
    <property type="entry name" value="D-isomer_2_OHA_DH_cat_dom"/>
</dbReference>
<evidence type="ECO:0000256" key="1">
    <source>
        <dbReference type="ARBA" id="ARBA00005854"/>
    </source>
</evidence>
<evidence type="ECO:0000256" key="2">
    <source>
        <dbReference type="ARBA" id="ARBA00023002"/>
    </source>
</evidence>
<dbReference type="STRING" id="1192197.JBW_04268"/>
<evidence type="ECO:0000259" key="6">
    <source>
        <dbReference type="Pfam" id="PF02826"/>
    </source>
</evidence>
<reference evidence="7 8" key="1">
    <citation type="journal article" date="2015" name="Genome Announc.">
        <title>Complete Genome Sequence of Pelosinus fermentans JBW45, a Member of a Remarkably Competitive Group of Negativicutes in the Firmicutes Phylum.</title>
        <authorList>
            <person name="De Leon K.B."/>
            <person name="Utturkar S.M."/>
            <person name="Camilleri L.B."/>
            <person name="Elias D.A."/>
            <person name="Arkin A.P."/>
            <person name="Fields M.W."/>
            <person name="Brown S.D."/>
            <person name="Wall J.D."/>
        </authorList>
    </citation>
    <scope>NUCLEOTIDE SEQUENCE [LARGE SCALE GENOMIC DNA]</scope>
    <source>
        <strain evidence="7 8">JBW45</strain>
    </source>
</reference>
<accession>I9DBE0</accession>
<reference evidence="8" key="2">
    <citation type="submission" date="2015-02" db="EMBL/GenBank/DDBJ databases">
        <title>Complete Genome Sequence of Pelosinus fermentans JBW45.</title>
        <authorList>
            <person name="De Leon K.B."/>
            <person name="Utturkar S.M."/>
            <person name="Camilleri L.B."/>
            <person name="Arkin A.P."/>
            <person name="Fields M.W."/>
            <person name="Brown S.D."/>
            <person name="Wall J.D."/>
        </authorList>
    </citation>
    <scope>NUCLEOTIDE SEQUENCE [LARGE SCALE GENOMIC DNA]</scope>
    <source>
        <strain evidence="8">JBW45</strain>
    </source>
</reference>
<dbReference type="EC" id="1.1.1.95" evidence="7"/>
<gene>
    <name evidence="7" type="ORF">JBW_04268</name>
</gene>
<dbReference type="Pfam" id="PF00389">
    <property type="entry name" value="2-Hacid_dh"/>
    <property type="match status" value="1"/>
</dbReference>